<sequence>DVKLEKLRLKKDALDKLRLPVDIKEGWLGTLTISIPWSNLKGEPVRITIDNVYVLAAPRFQGDFDPEREHEREYKRKMRRLENDDMLRQQQLLKTQVVDGEDAKKQASFTEQLIAKIVDNLQIVIKNIHVRHEDGVSNPEHLFAVGATLGELSAVSTDDEWRQAFLHDSGSVIRKMLKLAQFSMYWDTNCQTMQGLDHQTLIRSFAEAIGGTGHQSILQPVVGMGRLAMNKRPAPEDVRTTAKFEFDQLAFELDNEQYADALLLTTAFDYAMRQRRYCKHHPPPGVRPKDDPRAWLLFAFRSVYDEVHDHHYRKTWEFQKERRDDRLLYIRIYSALKVNHGVLTEADRSAL</sequence>
<feature type="non-terminal residue" evidence="1">
    <location>
        <position position="351"/>
    </location>
</feature>
<comment type="caution">
    <text evidence="1">The sequence shown here is derived from an EMBL/GenBank/DDBJ whole genome shotgun (WGS) entry which is preliminary data.</text>
</comment>
<dbReference type="EMBL" id="JANBUK010003701">
    <property type="protein sequence ID" value="KAJ2766432.1"/>
    <property type="molecule type" value="Genomic_DNA"/>
</dbReference>
<protein>
    <submittedName>
        <fullName evidence="1">Vacuolar protein sorting-associated protein 13</fullName>
    </submittedName>
</protein>
<feature type="non-terminal residue" evidence="1">
    <location>
        <position position="1"/>
    </location>
</feature>
<proteinExistence type="predicted"/>
<reference evidence="1" key="1">
    <citation type="submission" date="2022-07" db="EMBL/GenBank/DDBJ databases">
        <title>Phylogenomic reconstructions and comparative analyses of Kickxellomycotina fungi.</title>
        <authorList>
            <person name="Reynolds N.K."/>
            <person name="Stajich J.E."/>
            <person name="Barry K."/>
            <person name="Grigoriev I.V."/>
            <person name="Crous P."/>
            <person name="Smith M.E."/>
        </authorList>
    </citation>
    <scope>NUCLEOTIDE SEQUENCE</scope>
    <source>
        <strain evidence="1">BCRC 34191</strain>
    </source>
</reference>
<organism evidence="1 2">
    <name type="scientific">Coemansia linderi</name>
    <dbReference type="NCBI Taxonomy" id="2663919"/>
    <lineage>
        <taxon>Eukaryota</taxon>
        <taxon>Fungi</taxon>
        <taxon>Fungi incertae sedis</taxon>
        <taxon>Zoopagomycota</taxon>
        <taxon>Kickxellomycotina</taxon>
        <taxon>Kickxellomycetes</taxon>
        <taxon>Kickxellales</taxon>
        <taxon>Kickxellaceae</taxon>
        <taxon>Coemansia</taxon>
    </lineage>
</organism>
<evidence type="ECO:0000313" key="1">
    <source>
        <dbReference type="EMBL" id="KAJ2766432.1"/>
    </source>
</evidence>
<dbReference type="Proteomes" id="UP001140066">
    <property type="component" value="Unassembled WGS sequence"/>
</dbReference>
<evidence type="ECO:0000313" key="2">
    <source>
        <dbReference type="Proteomes" id="UP001140066"/>
    </source>
</evidence>
<gene>
    <name evidence="1" type="primary">VPS13_2</name>
    <name evidence="1" type="ORF">GGI18_006002</name>
</gene>
<name>A0ACC1JSZ2_9FUNG</name>
<accession>A0ACC1JSZ2</accession>
<keyword evidence="2" id="KW-1185">Reference proteome</keyword>